<dbReference type="InterPro" id="IPR036291">
    <property type="entry name" value="NAD(P)-bd_dom_sf"/>
</dbReference>
<gene>
    <name evidence="1" type="ORF">GO755_00560</name>
</gene>
<accession>A0A7K1S3V2</accession>
<sequence length="367" mass="39767">MKKFAFLVHVRSSYQTDLAAVAKPLGWLPESFYQYAFRNRPFPPFLWSNITLTPNAVEPQGHVIMIPYSGQQMLQQQKAMLPRIEQGLQLAASLGAEIVGLGALTSPVTMGGKLLTQNPYASITNGNAFTAVITYQKVAQLIQECPKRYPVVALVGATGSVGSLVSQLLALHQPNADYVLVARNERKLRGLATSMVALNGDVLPEIALSMERVKQADIVVMLTSSADALLQADHLKPGAVVLDDTIPRNTQPNLLQQRPDVTIIDGGLVAMPHLRLSRPIGIPTQTSYACLAETMLLALAGHEGHFSIGNPTLEQADYIRGLASRFAHLGFCPAADYSFGQPVDPQTVLPYIPSSSTIPSYFEPELI</sequence>
<organism evidence="1 2">
    <name type="scientific">Spirosoma arboris</name>
    <dbReference type="NCBI Taxonomy" id="2682092"/>
    <lineage>
        <taxon>Bacteria</taxon>
        <taxon>Pseudomonadati</taxon>
        <taxon>Bacteroidota</taxon>
        <taxon>Cytophagia</taxon>
        <taxon>Cytophagales</taxon>
        <taxon>Cytophagaceae</taxon>
        <taxon>Spirosoma</taxon>
    </lineage>
</organism>
<protein>
    <submittedName>
        <fullName evidence="1">Shikimate dehydrogenase</fullName>
    </submittedName>
</protein>
<evidence type="ECO:0000313" key="1">
    <source>
        <dbReference type="EMBL" id="MVM28502.1"/>
    </source>
</evidence>
<reference evidence="1 2" key="1">
    <citation type="submission" date="2019-12" db="EMBL/GenBank/DDBJ databases">
        <title>Spirosoma sp. HMF4905 genome sequencing and assembly.</title>
        <authorList>
            <person name="Kang H."/>
            <person name="Cha I."/>
            <person name="Kim H."/>
            <person name="Joh K."/>
        </authorList>
    </citation>
    <scope>NUCLEOTIDE SEQUENCE [LARGE SCALE GENOMIC DNA]</scope>
    <source>
        <strain evidence="1 2">HMF4905</strain>
    </source>
</reference>
<comment type="caution">
    <text evidence="1">The sequence shown here is derived from an EMBL/GenBank/DDBJ whole genome shotgun (WGS) entry which is preliminary data.</text>
</comment>
<name>A0A7K1S3V2_9BACT</name>
<dbReference type="Proteomes" id="UP000436006">
    <property type="component" value="Unassembled WGS sequence"/>
</dbReference>
<dbReference type="EMBL" id="WPIN01000001">
    <property type="protein sequence ID" value="MVM28502.1"/>
    <property type="molecule type" value="Genomic_DNA"/>
</dbReference>
<evidence type="ECO:0000313" key="2">
    <source>
        <dbReference type="Proteomes" id="UP000436006"/>
    </source>
</evidence>
<dbReference type="RefSeq" id="WP_157582622.1">
    <property type="nucleotide sequence ID" value="NZ_WPIN01000001.1"/>
</dbReference>
<dbReference type="Gene3D" id="3.40.50.720">
    <property type="entry name" value="NAD(P)-binding Rossmann-like Domain"/>
    <property type="match status" value="1"/>
</dbReference>
<dbReference type="SUPFAM" id="SSF51735">
    <property type="entry name" value="NAD(P)-binding Rossmann-fold domains"/>
    <property type="match status" value="1"/>
</dbReference>
<keyword evidence="2" id="KW-1185">Reference proteome</keyword>
<proteinExistence type="predicted"/>
<dbReference type="AlphaFoldDB" id="A0A7K1S3V2"/>